<sequence>MSVQRFLKLEEALELLNSLDSDESDIEIAVLPDASKLTDEDEGDGNEVNNGEIIVKDVPGSLEVTRGDSFLPEPPMSSSVSTTKSRKKSKRHQSF</sequence>
<name>A0A8X6SFC0_TRICX</name>
<keyword evidence="3" id="KW-1185">Reference proteome</keyword>
<evidence type="ECO:0000313" key="3">
    <source>
        <dbReference type="Proteomes" id="UP000887159"/>
    </source>
</evidence>
<reference evidence="2" key="1">
    <citation type="submission" date="2020-08" db="EMBL/GenBank/DDBJ databases">
        <title>Multicomponent nature underlies the extraordinary mechanical properties of spider dragline silk.</title>
        <authorList>
            <person name="Kono N."/>
            <person name="Nakamura H."/>
            <person name="Mori M."/>
            <person name="Yoshida Y."/>
            <person name="Ohtoshi R."/>
            <person name="Malay A.D."/>
            <person name="Moran D.A.P."/>
            <person name="Tomita M."/>
            <person name="Numata K."/>
            <person name="Arakawa K."/>
        </authorList>
    </citation>
    <scope>NUCLEOTIDE SEQUENCE</scope>
</reference>
<proteinExistence type="predicted"/>
<organism evidence="2 3">
    <name type="scientific">Trichonephila clavipes</name>
    <name type="common">Golden silk orbweaver</name>
    <name type="synonym">Nephila clavipes</name>
    <dbReference type="NCBI Taxonomy" id="2585209"/>
    <lineage>
        <taxon>Eukaryota</taxon>
        <taxon>Metazoa</taxon>
        <taxon>Ecdysozoa</taxon>
        <taxon>Arthropoda</taxon>
        <taxon>Chelicerata</taxon>
        <taxon>Arachnida</taxon>
        <taxon>Araneae</taxon>
        <taxon>Araneomorphae</taxon>
        <taxon>Entelegynae</taxon>
        <taxon>Araneoidea</taxon>
        <taxon>Nephilidae</taxon>
        <taxon>Trichonephila</taxon>
    </lineage>
</organism>
<evidence type="ECO:0000256" key="1">
    <source>
        <dbReference type="SAM" id="MobiDB-lite"/>
    </source>
</evidence>
<protein>
    <submittedName>
        <fullName evidence="2">Uncharacterized protein</fullName>
    </submittedName>
</protein>
<dbReference type="EMBL" id="BMAU01021280">
    <property type="protein sequence ID" value="GFY08187.1"/>
    <property type="molecule type" value="Genomic_DNA"/>
</dbReference>
<comment type="caution">
    <text evidence="2">The sequence shown here is derived from an EMBL/GenBank/DDBJ whole genome shotgun (WGS) entry which is preliminary data.</text>
</comment>
<dbReference type="Proteomes" id="UP000887159">
    <property type="component" value="Unassembled WGS sequence"/>
</dbReference>
<accession>A0A8X6SFC0</accession>
<dbReference type="AlphaFoldDB" id="A0A8X6SFC0"/>
<gene>
    <name evidence="2" type="ORF">TNCV_1356001</name>
</gene>
<feature type="region of interest" description="Disordered" evidence="1">
    <location>
        <begin position="64"/>
        <end position="95"/>
    </location>
</feature>
<feature type="compositionally biased region" description="Basic residues" evidence="1">
    <location>
        <begin position="84"/>
        <end position="95"/>
    </location>
</feature>
<evidence type="ECO:0000313" key="2">
    <source>
        <dbReference type="EMBL" id="GFY08187.1"/>
    </source>
</evidence>